<feature type="compositionally biased region" description="Basic and acidic residues" evidence="1">
    <location>
        <begin position="86"/>
        <end position="101"/>
    </location>
</feature>
<feature type="compositionally biased region" description="Basic and acidic residues" evidence="1">
    <location>
        <begin position="35"/>
        <end position="47"/>
    </location>
</feature>
<dbReference type="RefSeq" id="WP_224139343.1">
    <property type="nucleotide sequence ID" value="NZ_JAIQUM010000025.1"/>
</dbReference>
<evidence type="ECO:0000313" key="4">
    <source>
        <dbReference type="Proteomes" id="UP001165287"/>
    </source>
</evidence>
<feature type="compositionally biased region" description="Acidic residues" evidence="1">
    <location>
        <begin position="107"/>
        <end position="119"/>
    </location>
</feature>
<name>A0ABS7URY0_9BACI</name>
<evidence type="ECO:0000313" key="3">
    <source>
        <dbReference type="EMBL" id="MBZ5751066.1"/>
    </source>
</evidence>
<comment type="caution">
    <text evidence="3">The sequence shown here is derived from an EMBL/GenBank/DDBJ whole genome shotgun (WGS) entry which is preliminary data.</text>
</comment>
<keyword evidence="2" id="KW-0732">Signal</keyword>
<feature type="chain" id="PRO_5047291907" description="Lipoprotein" evidence="2">
    <location>
        <begin position="22"/>
        <end position="125"/>
    </location>
</feature>
<feature type="region of interest" description="Disordered" evidence="1">
    <location>
        <begin position="24"/>
        <end position="125"/>
    </location>
</feature>
<dbReference type="Proteomes" id="UP001165287">
    <property type="component" value="Unassembled WGS sequence"/>
</dbReference>
<proteinExistence type="predicted"/>
<gene>
    <name evidence="3" type="ORF">K9V48_12600</name>
</gene>
<organism evidence="3 4">
    <name type="scientific">Metabacillus rhizolycopersici</name>
    <dbReference type="NCBI Taxonomy" id="2875709"/>
    <lineage>
        <taxon>Bacteria</taxon>
        <taxon>Bacillati</taxon>
        <taxon>Bacillota</taxon>
        <taxon>Bacilli</taxon>
        <taxon>Bacillales</taxon>
        <taxon>Bacillaceae</taxon>
        <taxon>Metabacillus</taxon>
    </lineage>
</organism>
<evidence type="ECO:0008006" key="5">
    <source>
        <dbReference type="Google" id="ProtNLM"/>
    </source>
</evidence>
<keyword evidence="4" id="KW-1185">Reference proteome</keyword>
<protein>
    <recommendedName>
        <fullName evidence="5">Lipoprotein</fullName>
    </recommendedName>
</protein>
<feature type="compositionally biased region" description="Basic and acidic residues" evidence="1">
    <location>
        <begin position="56"/>
        <end position="77"/>
    </location>
</feature>
<evidence type="ECO:0000256" key="2">
    <source>
        <dbReference type="SAM" id="SignalP"/>
    </source>
</evidence>
<reference evidence="3" key="1">
    <citation type="submission" date="2024-05" db="EMBL/GenBank/DDBJ databases">
        <title>Metabacillus sp. nov., isolated from the rhizosphere soil of tomato plants.</title>
        <authorList>
            <person name="Ma R."/>
        </authorList>
    </citation>
    <scope>NUCLEOTIDE SEQUENCE</scope>
    <source>
        <strain evidence="3">DBTR6</strain>
    </source>
</reference>
<sequence>MKYKWQLSILSGLLSVSFLTACNLGNNEMNEPDEVDFRPVRYDRDNNINDNNDFLDNDRTDERDIDPTDVRNDRDNELDLNNNRGPDLDLDPRDVREKGEPDTPFNMDEEEPDLDEEPSEERRGN</sequence>
<accession>A0ABS7URY0</accession>
<evidence type="ECO:0000256" key="1">
    <source>
        <dbReference type="SAM" id="MobiDB-lite"/>
    </source>
</evidence>
<feature type="signal peptide" evidence="2">
    <location>
        <begin position="1"/>
        <end position="21"/>
    </location>
</feature>
<dbReference type="PROSITE" id="PS51257">
    <property type="entry name" value="PROKAR_LIPOPROTEIN"/>
    <property type="match status" value="1"/>
</dbReference>
<dbReference type="EMBL" id="JAIQUM010000025">
    <property type="protein sequence ID" value="MBZ5751066.1"/>
    <property type="molecule type" value="Genomic_DNA"/>
</dbReference>